<accession>A0ABR4BNI3</accession>
<feature type="domain" description="Clr5" evidence="2">
    <location>
        <begin position="108"/>
        <end position="158"/>
    </location>
</feature>
<dbReference type="PANTHER" id="PTHR38788">
    <property type="entry name" value="CLR5 DOMAIN-CONTAINING PROTEIN"/>
    <property type="match status" value="1"/>
</dbReference>
<dbReference type="InterPro" id="IPR025676">
    <property type="entry name" value="Clr5_dom"/>
</dbReference>
<evidence type="ECO:0000259" key="2">
    <source>
        <dbReference type="Pfam" id="PF14420"/>
    </source>
</evidence>
<evidence type="ECO:0000313" key="3">
    <source>
        <dbReference type="EMBL" id="KAL2057518.1"/>
    </source>
</evidence>
<protein>
    <recommendedName>
        <fullName evidence="2">Clr5 domain-containing protein</fullName>
    </recommendedName>
</protein>
<dbReference type="PANTHER" id="PTHR38788:SF3">
    <property type="entry name" value="CLR5 DOMAIN-CONTAINING PROTEIN"/>
    <property type="match status" value="1"/>
</dbReference>
<organism evidence="3 4">
    <name type="scientific">Lepraria finkii</name>
    <dbReference type="NCBI Taxonomy" id="1340010"/>
    <lineage>
        <taxon>Eukaryota</taxon>
        <taxon>Fungi</taxon>
        <taxon>Dikarya</taxon>
        <taxon>Ascomycota</taxon>
        <taxon>Pezizomycotina</taxon>
        <taxon>Lecanoromycetes</taxon>
        <taxon>OSLEUM clade</taxon>
        <taxon>Lecanoromycetidae</taxon>
        <taxon>Lecanorales</taxon>
        <taxon>Lecanorineae</taxon>
        <taxon>Stereocaulaceae</taxon>
        <taxon>Lepraria</taxon>
    </lineage>
</organism>
<evidence type="ECO:0000256" key="1">
    <source>
        <dbReference type="SAM" id="MobiDB-lite"/>
    </source>
</evidence>
<feature type="region of interest" description="Disordered" evidence="1">
    <location>
        <begin position="1"/>
        <end position="31"/>
    </location>
</feature>
<sequence>MSAANPDHFDSLSSHNRPFSSGPSLAPFQPDPRATLSWQPYRVDTPTTLSGTNPNQLESLSFSDHQFASRPVSAPFQSDVMASDIYSSNNVRTSYVTISANPKGSISKRDWNEHRALITKLYAKQTLPEVMKFMEINYDFRATVKMYKMRIKQWGLDKKNNKENEMRAIVHKNKQRSDQGKRSVYRTRDRQVDYADVVRYFNRKKISIDDVIARRTGSATPEAVECFTPVLSPATPRAVGSFTPAPSNLGHGSQLAKGLTIAKPLKFQNVDFSI</sequence>
<gene>
    <name evidence="3" type="ORF">ABVK25_001902</name>
</gene>
<proteinExistence type="predicted"/>
<comment type="caution">
    <text evidence="3">The sequence shown here is derived from an EMBL/GenBank/DDBJ whole genome shotgun (WGS) entry which is preliminary data.</text>
</comment>
<reference evidence="3 4" key="1">
    <citation type="submission" date="2024-09" db="EMBL/GenBank/DDBJ databases">
        <title>Rethinking Asexuality: The Enigmatic Case of Functional Sexual Genes in Lepraria (Stereocaulaceae).</title>
        <authorList>
            <person name="Doellman M."/>
            <person name="Sun Y."/>
            <person name="Barcenas-Pena A."/>
            <person name="Lumbsch H.T."/>
            <person name="Grewe F."/>
        </authorList>
    </citation>
    <scope>NUCLEOTIDE SEQUENCE [LARGE SCALE GENOMIC DNA]</scope>
    <source>
        <strain evidence="3 4">Grewe 0041</strain>
    </source>
</reference>
<dbReference type="Proteomes" id="UP001590951">
    <property type="component" value="Unassembled WGS sequence"/>
</dbReference>
<feature type="compositionally biased region" description="Polar residues" evidence="1">
    <location>
        <begin position="11"/>
        <end position="23"/>
    </location>
</feature>
<keyword evidence="4" id="KW-1185">Reference proteome</keyword>
<dbReference type="Pfam" id="PF14420">
    <property type="entry name" value="Clr5"/>
    <property type="match status" value="1"/>
</dbReference>
<name>A0ABR4BNI3_9LECA</name>
<dbReference type="EMBL" id="JBHFEH010000004">
    <property type="protein sequence ID" value="KAL2057518.1"/>
    <property type="molecule type" value="Genomic_DNA"/>
</dbReference>
<evidence type="ECO:0000313" key="4">
    <source>
        <dbReference type="Proteomes" id="UP001590951"/>
    </source>
</evidence>